<dbReference type="Proteomes" id="UP000469523">
    <property type="component" value="Unassembled WGS sequence"/>
</dbReference>
<evidence type="ECO:0000313" key="2">
    <source>
        <dbReference type="Proteomes" id="UP000469523"/>
    </source>
</evidence>
<dbReference type="AlphaFoldDB" id="A0A6N7XZF3"/>
<name>A0A6N7XZF3_9FIRM</name>
<dbReference type="EMBL" id="VUNQ01000021">
    <property type="protein sequence ID" value="MSU01954.1"/>
    <property type="molecule type" value="Genomic_DNA"/>
</dbReference>
<sequence>MDIIVTIPKTEYKNDEKEDKNILVNGHNAFWTLSRTPKSLNIGDRVYFVKNNRIDSSMRVIDIQENSSMLCETTNRIWSGRCQLLLDDLRSEETQYMKGFQGFRYMR</sequence>
<gene>
    <name evidence="1" type="ORF">FYJ83_10785</name>
</gene>
<proteinExistence type="predicted"/>
<evidence type="ECO:0000313" key="1">
    <source>
        <dbReference type="EMBL" id="MSU01954.1"/>
    </source>
</evidence>
<protein>
    <submittedName>
        <fullName evidence="1">Uncharacterized protein</fullName>
    </submittedName>
</protein>
<accession>A0A6N7XZF3</accession>
<comment type="caution">
    <text evidence="1">The sequence shown here is derived from an EMBL/GenBank/DDBJ whole genome shotgun (WGS) entry which is preliminary data.</text>
</comment>
<keyword evidence="2" id="KW-1185">Reference proteome</keyword>
<reference evidence="1 2" key="1">
    <citation type="submission" date="2019-09" db="EMBL/GenBank/DDBJ databases">
        <title>In-depth cultivation of the pig gut microbiome towards novel bacterial diversity and tailored functional studies.</title>
        <authorList>
            <person name="Wylensek D."/>
            <person name="Hitch T.C.A."/>
            <person name="Clavel T."/>
        </authorList>
    </citation>
    <scope>NUCLEOTIDE SEQUENCE [LARGE SCALE GENOMIC DNA]</scope>
    <source>
        <strain evidence="1 2">WCA3-693-APC-4?</strain>
    </source>
</reference>
<dbReference type="RefSeq" id="WP_154440497.1">
    <property type="nucleotide sequence ID" value="NZ_VUNQ01000021.1"/>
</dbReference>
<organism evidence="1 2">
    <name type="scientific">Tissierella pigra</name>
    <dbReference type="NCBI Taxonomy" id="2607614"/>
    <lineage>
        <taxon>Bacteria</taxon>
        <taxon>Bacillati</taxon>
        <taxon>Bacillota</taxon>
        <taxon>Tissierellia</taxon>
        <taxon>Tissierellales</taxon>
        <taxon>Tissierellaceae</taxon>
        <taxon>Tissierella</taxon>
    </lineage>
</organism>